<evidence type="ECO:0000256" key="4">
    <source>
        <dbReference type="ARBA" id="ARBA00022777"/>
    </source>
</evidence>
<comment type="similarity">
    <text evidence="1">Belongs to the NAD kinase family.</text>
</comment>
<keyword evidence="8" id="KW-1185">Reference proteome</keyword>
<evidence type="ECO:0000313" key="8">
    <source>
        <dbReference type="Proteomes" id="UP000085678"/>
    </source>
</evidence>
<feature type="region of interest" description="Disordered" evidence="7">
    <location>
        <begin position="1"/>
        <end position="24"/>
    </location>
</feature>
<gene>
    <name evidence="9" type="primary">LOC106153402</name>
</gene>
<dbReference type="InterPro" id="IPR017437">
    <property type="entry name" value="ATP-NAD_kinase_PpnK-typ_C"/>
</dbReference>
<dbReference type="PANTHER" id="PTHR20275">
    <property type="entry name" value="NAD KINASE"/>
    <property type="match status" value="1"/>
</dbReference>
<keyword evidence="5" id="KW-0521">NADP</keyword>
<organism evidence="8 9">
    <name type="scientific">Lingula anatina</name>
    <name type="common">Brachiopod</name>
    <name type="synonym">Lingula unguis</name>
    <dbReference type="NCBI Taxonomy" id="7574"/>
    <lineage>
        <taxon>Eukaryota</taxon>
        <taxon>Metazoa</taxon>
        <taxon>Spiralia</taxon>
        <taxon>Lophotrochozoa</taxon>
        <taxon>Brachiopoda</taxon>
        <taxon>Linguliformea</taxon>
        <taxon>Lingulata</taxon>
        <taxon>Lingulida</taxon>
        <taxon>Linguloidea</taxon>
        <taxon>Lingulidae</taxon>
        <taxon>Lingula</taxon>
    </lineage>
</organism>
<dbReference type="GO" id="GO:0006741">
    <property type="term" value="P:NADP+ biosynthetic process"/>
    <property type="evidence" value="ECO:0007669"/>
    <property type="project" value="InterPro"/>
</dbReference>
<dbReference type="GO" id="GO:0019674">
    <property type="term" value="P:NAD+ metabolic process"/>
    <property type="evidence" value="ECO:0007669"/>
    <property type="project" value="InterPro"/>
</dbReference>
<sequence length="461" mass="50824">MSEAERTFRGKNGTPVEADGYENIDPAVPLPEEVAKEIAEMKVSDGNFRLQRNRGGNQRGCIAGRVIKKGVQCVQLRRARSLYGASPSNNFGPKGCLMKTQTCTITIPDPMGQRLNWYKPPLSVLIIKKIYDDHVSRPFKDLVKYLVSEKQMIVYVEAKTLDEPSISADRDFLDILKSVTLFQEDKDNLTDKIDLVVCLGGDGTLLYTSSLFQLSCPPVLSFHLGSLGFLTPFQFENFREEVDQVIEGNTPLILRSRLKAVICKAGSACLMTPHVKDIDHSTAKTHILTLNEVVIDRGPSPYLCNVDLYVEKKLVTSVQGDGLIISTPTGSTAYAAAAGASMIHPQVPAIVITPVCPHSLSFRPIVVPAGVEVMVMISPDARNTAWASFDGRSRQELQQGDTLRITTSTYPVPCICTKDPIGDWFDSLGKCLHWNVRKQQKHMLPQSSSSASLDSLDDRDL</sequence>
<dbReference type="InterPro" id="IPR016064">
    <property type="entry name" value="NAD/diacylglycerol_kinase_sf"/>
</dbReference>
<keyword evidence="3" id="KW-0808">Transferase</keyword>
<reference evidence="9" key="1">
    <citation type="submission" date="2025-08" db="UniProtKB">
        <authorList>
            <consortium name="RefSeq"/>
        </authorList>
    </citation>
    <scope>IDENTIFICATION</scope>
    <source>
        <tissue evidence="9">Gonads</tissue>
    </source>
</reference>
<dbReference type="KEGG" id="lak:106153402"/>
<dbReference type="OrthoDB" id="24581at2759"/>
<dbReference type="Proteomes" id="UP000085678">
    <property type="component" value="Unplaced"/>
</dbReference>
<dbReference type="GeneID" id="106153402"/>
<evidence type="ECO:0000256" key="1">
    <source>
        <dbReference type="ARBA" id="ARBA00010995"/>
    </source>
</evidence>
<dbReference type="HAMAP" id="MF_00361">
    <property type="entry name" value="NAD_kinase"/>
    <property type="match status" value="1"/>
</dbReference>
<dbReference type="InterPro" id="IPR002504">
    <property type="entry name" value="NADK"/>
</dbReference>
<evidence type="ECO:0000313" key="9">
    <source>
        <dbReference type="RefSeq" id="XP_013382776.1"/>
    </source>
</evidence>
<dbReference type="InterPro" id="IPR017438">
    <property type="entry name" value="ATP-NAD_kinase_N"/>
</dbReference>
<evidence type="ECO:0000256" key="6">
    <source>
        <dbReference type="ARBA" id="ARBA00023027"/>
    </source>
</evidence>
<dbReference type="SUPFAM" id="SSF111331">
    <property type="entry name" value="NAD kinase/diacylglycerol kinase-like"/>
    <property type="match status" value="1"/>
</dbReference>
<evidence type="ECO:0000256" key="2">
    <source>
        <dbReference type="ARBA" id="ARBA00012120"/>
    </source>
</evidence>
<dbReference type="EC" id="2.7.1.23" evidence="2"/>
<dbReference type="RefSeq" id="XP_013382776.1">
    <property type="nucleotide sequence ID" value="XM_013527322.2"/>
</dbReference>
<proteinExistence type="inferred from homology"/>
<protein>
    <recommendedName>
        <fullName evidence="2">NAD(+) kinase</fullName>
        <ecNumber evidence="2">2.7.1.23</ecNumber>
    </recommendedName>
</protein>
<dbReference type="STRING" id="7574.A0A1S3HBB7"/>
<keyword evidence="4 9" id="KW-0418">Kinase</keyword>
<accession>A0A1S3HBB7</accession>
<keyword evidence="6" id="KW-0520">NAD</keyword>
<dbReference type="PANTHER" id="PTHR20275:SF0">
    <property type="entry name" value="NAD KINASE"/>
    <property type="match status" value="1"/>
</dbReference>
<dbReference type="Gene3D" id="3.40.50.10330">
    <property type="entry name" value="Probable inorganic polyphosphate/atp-NAD kinase, domain 1"/>
    <property type="match status" value="1"/>
</dbReference>
<dbReference type="GO" id="GO:0003951">
    <property type="term" value="F:NAD+ kinase activity"/>
    <property type="evidence" value="ECO:0007669"/>
    <property type="project" value="UniProtKB-EC"/>
</dbReference>
<dbReference type="AlphaFoldDB" id="A0A1S3HBB7"/>
<dbReference type="FunCoup" id="A0A1S3HBB7">
    <property type="interactions" value="2552"/>
</dbReference>
<evidence type="ECO:0000256" key="3">
    <source>
        <dbReference type="ARBA" id="ARBA00022679"/>
    </source>
</evidence>
<dbReference type="Pfam" id="PF20143">
    <property type="entry name" value="NAD_kinase_C"/>
    <property type="match status" value="1"/>
</dbReference>
<evidence type="ECO:0000256" key="5">
    <source>
        <dbReference type="ARBA" id="ARBA00022857"/>
    </source>
</evidence>
<dbReference type="FunFam" id="2.60.200.30:FF:000003">
    <property type="entry name" value="NAD kinase b"/>
    <property type="match status" value="1"/>
</dbReference>
<evidence type="ECO:0000256" key="7">
    <source>
        <dbReference type="SAM" id="MobiDB-lite"/>
    </source>
</evidence>
<dbReference type="InParanoid" id="A0A1S3HBB7"/>
<name>A0A1S3HBB7_LINAN</name>
<dbReference type="Pfam" id="PF01513">
    <property type="entry name" value="NAD_kinase"/>
    <property type="match status" value="1"/>
</dbReference>
<dbReference type="Gene3D" id="2.60.200.30">
    <property type="entry name" value="Probable inorganic polyphosphate/atp-NAD kinase, domain 2"/>
    <property type="match status" value="1"/>
</dbReference>